<dbReference type="RefSeq" id="WP_150870115.1">
    <property type="nucleotide sequence ID" value="NZ_VWSE01000006.1"/>
</dbReference>
<dbReference type="SUPFAM" id="SSF69255">
    <property type="entry name" value="gp5 N-terminal domain-like"/>
    <property type="match status" value="1"/>
</dbReference>
<feature type="domain" description="Gp5/Type VI secretion system Vgr protein OB-fold" evidence="2">
    <location>
        <begin position="381"/>
        <end position="447"/>
    </location>
</feature>
<sequence length="684" mass="73893">MNELIEPQGSLLVVKNSKSKEFVASELSVSEAVSDEYEFEVTVLATSSSAEDWIGEPIDCNFYTETGTSRKEVRTFTGYVVKAQVQSQRVDSSYFGVKLTVQPWFFLLKHSRQCRVFQEVSVQTIVTSIFDDLGFKGDYSVKSMPSTKREYCIQFNESDFDFVTRLLAEEGVHYYFGKDSKAGTLYLQQASKPFASDDSVTVDYAAQPSGDYEVLDTWQREKRFHSASLEIAGYDYNQTKLVTSKAKKSKYTLSNNSKLTEYRYPSASPAGSYTDLASALVESQRGQLDSSYDRAYAKTQSSDVCAGHFLKLAGHSDTTQKGNYLVSELRYEFDEKSGDLKAELTCIPEDQVFYPAGKDKPVLHGLQSALVSGSKDGEPANDALGRVRIKFHWDPESGDKTSCWVRVAQAMAGNGYGAQFLPRAGQEVLVSFINGDPDQPVIVSSVYNSKHKPPYPTANTTQSGVMTKLAGKANEIKLDDKKDNELFAVNAAKDMTRDIVNDYAETVGGEYKSTVTKNVTQTIEQKNILSAKEGIELSTDKSYALKAKESITGDGKTITLTADDTLTLKVGSSKIVISGDKIELSSGTVAISGSSKVSLDGGSLSQSGTSVSISSKGSLSAKASTSMSLSASTSFAAKGSTGAKIQGLNAELKGDVTAKVSGAATAEISSSGQTAVKGTIVMVN</sequence>
<dbReference type="InterPro" id="IPR054030">
    <property type="entry name" value="Gp5_Vgr_C"/>
</dbReference>
<comment type="similarity">
    <text evidence="1">Belongs to the VgrG protein family.</text>
</comment>
<accession>A0A5N3R1I6</accession>
<name>A0A5N3R1I6_9VIBR</name>
<dbReference type="Pfam" id="PF04717">
    <property type="entry name" value="Phage_base_V"/>
    <property type="match status" value="1"/>
</dbReference>
<feature type="domain" description="Gp5/Type VI secretion system Vgr C-terminal trimerisation" evidence="3">
    <location>
        <begin position="470"/>
        <end position="563"/>
    </location>
</feature>
<evidence type="ECO:0000259" key="3">
    <source>
        <dbReference type="Pfam" id="PF22178"/>
    </source>
</evidence>
<dbReference type="InterPro" id="IPR006531">
    <property type="entry name" value="Gp5/Vgr_OB"/>
</dbReference>
<dbReference type="NCBIfam" id="TIGR01646">
    <property type="entry name" value="vgr_GE"/>
    <property type="match status" value="1"/>
</dbReference>
<dbReference type="InterPro" id="IPR037026">
    <property type="entry name" value="Vgr_OB-fold_dom_sf"/>
</dbReference>
<organism evidence="4 5">
    <name type="scientific">Vibrio fortis</name>
    <dbReference type="NCBI Taxonomy" id="212667"/>
    <lineage>
        <taxon>Bacteria</taxon>
        <taxon>Pseudomonadati</taxon>
        <taxon>Pseudomonadota</taxon>
        <taxon>Gammaproteobacteria</taxon>
        <taxon>Vibrionales</taxon>
        <taxon>Vibrionaceae</taxon>
        <taxon>Vibrio</taxon>
    </lineage>
</organism>
<dbReference type="Gene3D" id="3.55.50.10">
    <property type="entry name" value="Baseplate protein-like domains"/>
    <property type="match status" value="1"/>
</dbReference>
<dbReference type="Pfam" id="PF05954">
    <property type="entry name" value="Phage_GPD"/>
    <property type="match status" value="1"/>
</dbReference>
<gene>
    <name evidence="4" type="primary">tssI</name>
    <name evidence="4" type="ORF">F2P58_12575</name>
</gene>
<dbReference type="Gene3D" id="4.10.220.110">
    <property type="match status" value="1"/>
</dbReference>
<comment type="caution">
    <text evidence="4">The sequence shown here is derived from an EMBL/GenBank/DDBJ whole genome shotgun (WGS) entry which is preliminary data.</text>
</comment>
<protein>
    <submittedName>
        <fullName evidence="4">Type VI secretion system tip protein VgrG</fullName>
    </submittedName>
</protein>
<reference evidence="4 5" key="1">
    <citation type="submission" date="2019-09" db="EMBL/GenBank/DDBJ databases">
        <title>Whole genome sequence of Vibrio fortis.</title>
        <authorList>
            <person name="Das S.K."/>
        </authorList>
    </citation>
    <scope>NUCLEOTIDE SEQUENCE [LARGE SCALE GENOMIC DNA]</scope>
    <source>
        <strain evidence="4 5">AN60</strain>
    </source>
</reference>
<dbReference type="Pfam" id="PF22178">
    <property type="entry name" value="Gp5_trimer_C"/>
    <property type="match status" value="1"/>
</dbReference>
<dbReference type="SUPFAM" id="SSF69349">
    <property type="entry name" value="Phage fibre proteins"/>
    <property type="match status" value="1"/>
</dbReference>
<dbReference type="Proteomes" id="UP000326789">
    <property type="component" value="Unassembled WGS sequence"/>
</dbReference>
<dbReference type="AlphaFoldDB" id="A0A5N3R1I6"/>
<dbReference type="InterPro" id="IPR006533">
    <property type="entry name" value="T6SS_Vgr_RhsGE"/>
</dbReference>
<evidence type="ECO:0000259" key="2">
    <source>
        <dbReference type="Pfam" id="PF04717"/>
    </source>
</evidence>
<evidence type="ECO:0000313" key="4">
    <source>
        <dbReference type="EMBL" id="KAB0288279.1"/>
    </source>
</evidence>
<dbReference type="SUPFAM" id="SSF69279">
    <property type="entry name" value="Phage tail proteins"/>
    <property type="match status" value="2"/>
</dbReference>
<proteinExistence type="inferred from homology"/>
<evidence type="ECO:0000256" key="1">
    <source>
        <dbReference type="ARBA" id="ARBA00005558"/>
    </source>
</evidence>
<dbReference type="InterPro" id="IPR017847">
    <property type="entry name" value="T6SS_RhsGE_Vgr_subset"/>
</dbReference>
<dbReference type="NCBIfam" id="TIGR03361">
    <property type="entry name" value="VI_Rhs_Vgr"/>
    <property type="match status" value="1"/>
</dbReference>
<dbReference type="Gene3D" id="2.30.110.50">
    <property type="match status" value="1"/>
</dbReference>
<evidence type="ECO:0000313" key="5">
    <source>
        <dbReference type="Proteomes" id="UP000326789"/>
    </source>
</evidence>
<dbReference type="Gene3D" id="2.40.50.230">
    <property type="entry name" value="Gp5 N-terminal domain"/>
    <property type="match status" value="1"/>
</dbReference>
<dbReference type="EMBL" id="VWSE01000006">
    <property type="protein sequence ID" value="KAB0288279.1"/>
    <property type="molecule type" value="Genomic_DNA"/>
</dbReference>